<dbReference type="Gene3D" id="3.10.450.50">
    <property type="match status" value="1"/>
</dbReference>
<dbReference type="RefSeq" id="WP_069624543.1">
    <property type="nucleotide sequence ID" value="NZ_LPWD01000352.1"/>
</dbReference>
<dbReference type="InterPro" id="IPR032710">
    <property type="entry name" value="NTF2-like_dom_sf"/>
</dbReference>
<reference evidence="1 2" key="1">
    <citation type="journal article" date="2016" name="Environ. Microbiol.">
        <title>New Methyloceanibacter diversity from North Sea sediments includes methanotroph containing solely the soluble methane monooxygenase.</title>
        <authorList>
            <person name="Vekeman B."/>
            <person name="Kerckhof F.M."/>
            <person name="Cremers G."/>
            <person name="de Vos P."/>
            <person name="Vandamme P."/>
            <person name="Boon N."/>
            <person name="Op den Camp H.J."/>
            <person name="Heylen K."/>
        </authorList>
    </citation>
    <scope>NUCLEOTIDE SEQUENCE [LARGE SCALE GENOMIC DNA]</scope>
    <source>
        <strain evidence="1 2">R-67177</strain>
    </source>
</reference>
<dbReference type="InterPro" id="IPR009959">
    <property type="entry name" value="Cyclase_SnoaL-like"/>
</dbReference>
<dbReference type="Proteomes" id="UP000095042">
    <property type="component" value="Unassembled WGS sequence"/>
</dbReference>
<dbReference type="GO" id="GO:0030638">
    <property type="term" value="P:polyketide metabolic process"/>
    <property type="evidence" value="ECO:0007669"/>
    <property type="project" value="InterPro"/>
</dbReference>
<sequence>MSEDRRAAQMRLYLDEVFNRHDLSRLDQYLAEDLASHWLGDQTLHGLPAWKDAMAGFFAAFPDAAYTLDDIFFAGDKGVWRGTWRATQTGAWEGIAPTGRKATWTVMIMGRFAGDRIAEDWVEYDRYNLLRQLGGV</sequence>
<dbReference type="OrthoDB" id="129343at2"/>
<name>A0A1E3W925_9HYPH</name>
<dbReference type="PANTHER" id="PTHR38436">
    <property type="entry name" value="POLYKETIDE CYCLASE SNOAL-LIKE DOMAIN"/>
    <property type="match status" value="1"/>
</dbReference>
<dbReference type="AlphaFoldDB" id="A0A1E3W925"/>
<evidence type="ECO:0000313" key="1">
    <source>
        <dbReference type="EMBL" id="ODS02276.1"/>
    </source>
</evidence>
<protein>
    <recommendedName>
        <fullName evidence="3">Ester cyclase</fullName>
    </recommendedName>
</protein>
<dbReference type="EMBL" id="LPWD01000352">
    <property type="protein sequence ID" value="ODS02276.1"/>
    <property type="molecule type" value="Genomic_DNA"/>
</dbReference>
<organism evidence="1 2">
    <name type="scientific">Methyloceanibacter marginalis</name>
    <dbReference type="NCBI Taxonomy" id="1774971"/>
    <lineage>
        <taxon>Bacteria</taxon>
        <taxon>Pseudomonadati</taxon>
        <taxon>Pseudomonadota</taxon>
        <taxon>Alphaproteobacteria</taxon>
        <taxon>Hyphomicrobiales</taxon>
        <taxon>Hyphomicrobiaceae</taxon>
        <taxon>Methyloceanibacter</taxon>
    </lineage>
</organism>
<dbReference type="PANTHER" id="PTHR38436:SF1">
    <property type="entry name" value="ESTER CYCLASE"/>
    <property type="match status" value="1"/>
</dbReference>
<comment type="caution">
    <text evidence="1">The sequence shown here is derived from an EMBL/GenBank/DDBJ whole genome shotgun (WGS) entry which is preliminary data.</text>
</comment>
<accession>A0A1E3W925</accession>
<evidence type="ECO:0008006" key="3">
    <source>
        <dbReference type="Google" id="ProtNLM"/>
    </source>
</evidence>
<dbReference type="Pfam" id="PF07366">
    <property type="entry name" value="SnoaL"/>
    <property type="match status" value="1"/>
</dbReference>
<evidence type="ECO:0000313" key="2">
    <source>
        <dbReference type="Proteomes" id="UP000095042"/>
    </source>
</evidence>
<dbReference type="SUPFAM" id="SSF54427">
    <property type="entry name" value="NTF2-like"/>
    <property type="match status" value="1"/>
</dbReference>
<keyword evidence="2" id="KW-1185">Reference proteome</keyword>
<gene>
    <name evidence="1" type="ORF">AUC71_16195</name>
</gene>
<proteinExistence type="predicted"/>